<reference evidence="2 3" key="1">
    <citation type="submission" date="2019-12" db="EMBL/GenBank/DDBJ databases">
        <title>A genome sequence resource for the geographically widespread anthracnose pathogen Colletotrichum asianum.</title>
        <authorList>
            <person name="Meng Y."/>
        </authorList>
    </citation>
    <scope>NUCLEOTIDE SEQUENCE [LARGE SCALE GENOMIC DNA]</scope>
    <source>
        <strain evidence="2 3">ICMP 18580</strain>
    </source>
</reference>
<dbReference type="Proteomes" id="UP000434172">
    <property type="component" value="Unassembled WGS sequence"/>
</dbReference>
<dbReference type="AlphaFoldDB" id="A0A8H3W150"/>
<sequence>MSTTKTQQTLPPALQALVDKEEIRSVIYRFARGSDRGIRDLVQSVFHPDATDNHGFYNGPAKDMYDALNAGTSPDAAHHYIGQSLIELGDDGITAAAETYCIATTVNVVDGKDKWVTFLVRYIDTFEKREGDWKIKDRVLAFDGVSDGNVLKSLPKESLGRRDENDYSRKVMRN</sequence>
<dbReference type="OrthoDB" id="4796015at2759"/>
<organism evidence="2 3">
    <name type="scientific">Colletotrichum asianum</name>
    <dbReference type="NCBI Taxonomy" id="702518"/>
    <lineage>
        <taxon>Eukaryota</taxon>
        <taxon>Fungi</taxon>
        <taxon>Dikarya</taxon>
        <taxon>Ascomycota</taxon>
        <taxon>Pezizomycotina</taxon>
        <taxon>Sordariomycetes</taxon>
        <taxon>Hypocreomycetidae</taxon>
        <taxon>Glomerellales</taxon>
        <taxon>Glomerellaceae</taxon>
        <taxon>Colletotrichum</taxon>
        <taxon>Colletotrichum gloeosporioides species complex</taxon>
    </lineage>
</organism>
<dbReference type="EMBL" id="WOWK01000135">
    <property type="protein sequence ID" value="KAF0317241.1"/>
    <property type="molecule type" value="Genomic_DNA"/>
</dbReference>
<evidence type="ECO:0000313" key="2">
    <source>
        <dbReference type="EMBL" id="KAF0317241.1"/>
    </source>
</evidence>
<dbReference type="InterPro" id="IPR037401">
    <property type="entry name" value="SnoaL-like"/>
</dbReference>
<dbReference type="SUPFAM" id="SSF54427">
    <property type="entry name" value="NTF2-like"/>
    <property type="match status" value="1"/>
</dbReference>
<keyword evidence="3" id="KW-1185">Reference proteome</keyword>
<proteinExistence type="predicted"/>
<accession>A0A8H3W150</accession>
<feature type="domain" description="SnoaL-like" evidence="1">
    <location>
        <begin position="16"/>
        <end position="138"/>
    </location>
</feature>
<dbReference type="Pfam" id="PF13577">
    <property type="entry name" value="SnoaL_4"/>
    <property type="match status" value="1"/>
</dbReference>
<name>A0A8H3W150_9PEZI</name>
<protein>
    <submittedName>
        <fullName evidence="2">Gamma-bhc dehydrochlorinase</fullName>
    </submittedName>
</protein>
<gene>
    <name evidence="2" type="ORF">GQ607_015557</name>
</gene>
<dbReference type="Gene3D" id="3.10.450.50">
    <property type="match status" value="1"/>
</dbReference>
<comment type="caution">
    <text evidence="2">The sequence shown here is derived from an EMBL/GenBank/DDBJ whole genome shotgun (WGS) entry which is preliminary data.</text>
</comment>
<evidence type="ECO:0000313" key="3">
    <source>
        <dbReference type="Proteomes" id="UP000434172"/>
    </source>
</evidence>
<dbReference type="InterPro" id="IPR032710">
    <property type="entry name" value="NTF2-like_dom_sf"/>
</dbReference>
<evidence type="ECO:0000259" key="1">
    <source>
        <dbReference type="Pfam" id="PF13577"/>
    </source>
</evidence>